<keyword evidence="3" id="KW-1003">Cell membrane</keyword>
<feature type="transmembrane region" description="Helical" evidence="7">
    <location>
        <begin position="139"/>
        <end position="162"/>
    </location>
</feature>
<keyword evidence="6 7" id="KW-0472">Membrane</keyword>
<keyword evidence="2 7" id="KW-0813">Transport</keyword>
<dbReference type="PANTHER" id="PTHR43744:SF9">
    <property type="entry name" value="POLYGALACTURONAN_RHAMNOGALACTURONAN TRANSPORT SYSTEM PERMEASE PROTEIN YTCP"/>
    <property type="match status" value="1"/>
</dbReference>
<protein>
    <submittedName>
        <fullName evidence="9">Carbohydrate ABC transporter permease</fullName>
    </submittedName>
</protein>
<evidence type="ECO:0000256" key="4">
    <source>
        <dbReference type="ARBA" id="ARBA00022692"/>
    </source>
</evidence>
<feature type="domain" description="ABC transmembrane type-1" evidence="8">
    <location>
        <begin position="72"/>
        <end position="280"/>
    </location>
</feature>
<dbReference type="Pfam" id="PF00528">
    <property type="entry name" value="BPD_transp_1"/>
    <property type="match status" value="1"/>
</dbReference>
<evidence type="ECO:0000259" key="8">
    <source>
        <dbReference type="PROSITE" id="PS50928"/>
    </source>
</evidence>
<organism evidence="9 10">
    <name type="scientific">Paenibacillus agaridevorans</name>
    <dbReference type="NCBI Taxonomy" id="171404"/>
    <lineage>
        <taxon>Bacteria</taxon>
        <taxon>Bacillati</taxon>
        <taxon>Bacillota</taxon>
        <taxon>Bacilli</taxon>
        <taxon>Bacillales</taxon>
        <taxon>Paenibacillaceae</taxon>
        <taxon>Paenibacillus</taxon>
    </lineage>
</organism>
<comment type="similarity">
    <text evidence="7">Belongs to the binding-protein-dependent transport system permease family.</text>
</comment>
<feature type="transmembrane region" description="Helical" evidence="7">
    <location>
        <begin position="259"/>
        <end position="280"/>
    </location>
</feature>
<feature type="transmembrane region" description="Helical" evidence="7">
    <location>
        <begin position="183"/>
        <end position="208"/>
    </location>
</feature>
<reference evidence="9 10" key="1">
    <citation type="submission" date="2017-08" db="EMBL/GenBank/DDBJ databases">
        <title>Substantial Increase in Enzyme Production by Combined Drug-Resistance Mutations in Paenibacillus agaridevorans.</title>
        <authorList>
            <person name="Tanaka Y."/>
            <person name="Funane K."/>
            <person name="Hosaka T."/>
            <person name="Shiwa Y."/>
            <person name="Fujita N."/>
            <person name="Miyazaki T."/>
            <person name="Yoshikawa H."/>
            <person name="Murakami K."/>
            <person name="Kasahara K."/>
            <person name="Inaoka T."/>
            <person name="Hiraga Y."/>
            <person name="Ochi K."/>
        </authorList>
    </citation>
    <scope>NUCLEOTIDE SEQUENCE [LARGE SCALE GENOMIC DNA]</scope>
    <source>
        <strain evidence="9 10">T-3040</strain>
    </source>
</reference>
<dbReference type="EMBL" id="BDQX01000021">
    <property type="protein sequence ID" value="GBG05746.1"/>
    <property type="molecule type" value="Genomic_DNA"/>
</dbReference>
<dbReference type="InterPro" id="IPR000515">
    <property type="entry name" value="MetI-like"/>
</dbReference>
<gene>
    <name evidence="9" type="ORF">PAT3040_00231</name>
</gene>
<comment type="caution">
    <text evidence="9">The sequence shown here is derived from an EMBL/GenBank/DDBJ whole genome shotgun (WGS) entry which is preliminary data.</text>
</comment>
<evidence type="ECO:0000256" key="5">
    <source>
        <dbReference type="ARBA" id="ARBA00022989"/>
    </source>
</evidence>
<name>A0A2R5EGQ4_9BACL</name>
<keyword evidence="10" id="KW-1185">Reference proteome</keyword>
<dbReference type="GO" id="GO:0005886">
    <property type="term" value="C:plasma membrane"/>
    <property type="evidence" value="ECO:0007669"/>
    <property type="project" value="UniProtKB-SubCell"/>
</dbReference>
<evidence type="ECO:0000313" key="9">
    <source>
        <dbReference type="EMBL" id="GBG05746.1"/>
    </source>
</evidence>
<dbReference type="SUPFAM" id="SSF161098">
    <property type="entry name" value="MetI-like"/>
    <property type="match status" value="1"/>
</dbReference>
<evidence type="ECO:0000313" key="10">
    <source>
        <dbReference type="Proteomes" id="UP000245202"/>
    </source>
</evidence>
<feature type="transmembrane region" description="Helical" evidence="7">
    <location>
        <begin position="107"/>
        <end position="127"/>
    </location>
</feature>
<comment type="subcellular location">
    <subcellularLocation>
        <location evidence="1 7">Cell membrane</location>
        <topology evidence="1 7">Multi-pass membrane protein</topology>
    </subcellularLocation>
</comment>
<dbReference type="Gene3D" id="1.10.3720.10">
    <property type="entry name" value="MetI-like"/>
    <property type="match status" value="1"/>
</dbReference>
<dbReference type="PROSITE" id="PS50928">
    <property type="entry name" value="ABC_TM1"/>
    <property type="match status" value="1"/>
</dbReference>
<keyword evidence="5 7" id="KW-1133">Transmembrane helix</keyword>
<dbReference type="PANTHER" id="PTHR43744">
    <property type="entry name" value="ABC TRANSPORTER PERMEASE PROTEIN MG189-RELATED-RELATED"/>
    <property type="match status" value="1"/>
</dbReference>
<proteinExistence type="inferred from homology"/>
<dbReference type="CDD" id="cd06261">
    <property type="entry name" value="TM_PBP2"/>
    <property type="match status" value="1"/>
</dbReference>
<dbReference type="Proteomes" id="UP000245202">
    <property type="component" value="Unassembled WGS sequence"/>
</dbReference>
<evidence type="ECO:0000256" key="6">
    <source>
        <dbReference type="ARBA" id="ARBA00023136"/>
    </source>
</evidence>
<accession>A0A2R5EGQ4</accession>
<evidence type="ECO:0000256" key="3">
    <source>
        <dbReference type="ARBA" id="ARBA00022475"/>
    </source>
</evidence>
<keyword evidence="4 7" id="KW-0812">Transmembrane</keyword>
<sequence length="295" mass="32687">MVENGKGFQVFANIIMLALTIFCLFPFVLLVVSSFTDESTLIRNGYSLFPAKLGLDSYAYIFKKIETIARAYVITIVVTVSGTLISMMLTVLLSYPLSRRDLPHRNTFAFLVFFTMLFNGGLVPTYIMWTRYLNIDNTIWALIVPALLLNAFYVIMMRTYFMTSIPEEVIEAGRIDGAGELRILARVVLPMSVPMVATLSLLIGLGYWNDWRNGFYYLTDSSLFSIQNMLNTMLQDVQFLASGGAGGNAGEIAATMPSVGIKMAIAVVGAVPILIVYPFFQKYFVKGITVGAVKG</sequence>
<evidence type="ECO:0000256" key="7">
    <source>
        <dbReference type="RuleBase" id="RU363032"/>
    </source>
</evidence>
<dbReference type="AlphaFoldDB" id="A0A2R5EGQ4"/>
<dbReference type="InterPro" id="IPR035906">
    <property type="entry name" value="MetI-like_sf"/>
</dbReference>
<feature type="transmembrane region" description="Helical" evidence="7">
    <location>
        <begin position="12"/>
        <end position="35"/>
    </location>
</feature>
<feature type="transmembrane region" description="Helical" evidence="7">
    <location>
        <begin position="71"/>
        <end position="95"/>
    </location>
</feature>
<dbReference type="GO" id="GO:0055085">
    <property type="term" value="P:transmembrane transport"/>
    <property type="evidence" value="ECO:0007669"/>
    <property type="project" value="InterPro"/>
</dbReference>
<evidence type="ECO:0000256" key="1">
    <source>
        <dbReference type="ARBA" id="ARBA00004651"/>
    </source>
</evidence>
<dbReference type="RefSeq" id="WP_108991201.1">
    <property type="nucleotide sequence ID" value="NZ_BDQX01000021.1"/>
</dbReference>
<evidence type="ECO:0000256" key="2">
    <source>
        <dbReference type="ARBA" id="ARBA00022448"/>
    </source>
</evidence>